<name>A0A0R2AD40_9LACO</name>
<accession>A0A0R2AD40</accession>
<dbReference type="RefSeq" id="WP_056976615.1">
    <property type="nucleotide sequence ID" value="NZ_AYYP01000029.1"/>
</dbReference>
<gene>
    <name evidence="3" type="ORF">FC14_GL001769</name>
</gene>
<comment type="caution">
    <text evidence="3">The sequence shown here is derived from an EMBL/GenBank/DDBJ whole genome shotgun (WGS) entry which is preliminary data.</text>
</comment>
<dbReference type="EMBL" id="AYYP01000029">
    <property type="protein sequence ID" value="KRM64629.1"/>
    <property type="molecule type" value="Genomic_DNA"/>
</dbReference>
<protein>
    <submittedName>
        <fullName evidence="3">Uncharacterized protein</fullName>
    </submittedName>
</protein>
<dbReference type="PATRIC" id="fig|1423718.3.peg.1836"/>
<evidence type="ECO:0000256" key="1">
    <source>
        <dbReference type="SAM" id="MobiDB-lite"/>
    </source>
</evidence>
<sequence length="546" mass="60269">MASFVAEVNNDFSPDIDKNENVLKDVWEQYENVIVQSLITSFGLDFIQDQHGGDVDTIHNVRQIGKDPKMHYKNAQNAADYANRGAYDSRKYHQDPRYITINRKMSENKKNGTLTDAYTGKGVARNAKMDLDHVISAKEIHDDPGRILAGAKGTDLANTKDNLKPTDRSINRSMQAKDKEEYLQTWAEKGPQRQARINELQAKSSLSDKERKELNKLEKQEEINPNKVRAEEQHARKAYDRQVALDYYTSSKFLTATVKGAGSLGAKMGLRQAAGLVLYEVWAAAKAELQSLAPGKNLKEMLEAVANGIKKGVTNAKEKYREILAKFGEGFLAGALSSLTTTICNIFFTTAKNVVKSIRQIYASVVQAGKVLLFNPDNLELGERIKTATVILATGASVLVGSAVGELIATTPIAATPIGPTVITFCSSLVSGLLSCTLLIFLDRSDFINKLIDKFYLGLQGVVADYKVAADAFEELAAKLSQIDIASFRAETAKYQQLALKIETAKSEAELNTILLAAYETFDIKIPWKGDFDSFMGDRSNHLVFE</sequence>
<evidence type="ECO:0000313" key="3">
    <source>
        <dbReference type="EMBL" id="KRM64629.1"/>
    </source>
</evidence>
<evidence type="ECO:0000256" key="2">
    <source>
        <dbReference type="SAM" id="Phobius"/>
    </source>
</evidence>
<keyword evidence="4" id="KW-1185">Reference proteome</keyword>
<keyword evidence="2" id="KW-0812">Transmembrane</keyword>
<evidence type="ECO:0000313" key="4">
    <source>
        <dbReference type="Proteomes" id="UP000051008"/>
    </source>
</evidence>
<feature type="region of interest" description="Disordered" evidence="1">
    <location>
        <begin position="199"/>
        <end position="222"/>
    </location>
</feature>
<dbReference type="Proteomes" id="UP000051008">
    <property type="component" value="Unassembled WGS sequence"/>
</dbReference>
<organism evidence="3 4">
    <name type="scientific">Ligilactobacillus agilis DSM 20509</name>
    <dbReference type="NCBI Taxonomy" id="1423718"/>
    <lineage>
        <taxon>Bacteria</taxon>
        <taxon>Bacillati</taxon>
        <taxon>Bacillota</taxon>
        <taxon>Bacilli</taxon>
        <taxon>Lactobacillales</taxon>
        <taxon>Lactobacillaceae</taxon>
        <taxon>Ligilactobacillus</taxon>
    </lineage>
</organism>
<dbReference type="OrthoDB" id="9809956at2"/>
<proteinExistence type="predicted"/>
<keyword evidence="2" id="KW-0472">Membrane</keyword>
<keyword evidence="2" id="KW-1133">Transmembrane helix</keyword>
<reference evidence="3 4" key="1">
    <citation type="journal article" date="2015" name="Genome Announc.">
        <title>Expanding the biotechnology potential of lactobacilli through comparative genomics of 213 strains and associated genera.</title>
        <authorList>
            <person name="Sun Z."/>
            <person name="Harris H.M."/>
            <person name="McCann A."/>
            <person name="Guo C."/>
            <person name="Argimon S."/>
            <person name="Zhang W."/>
            <person name="Yang X."/>
            <person name="Jeffery I.B."/>
            <person name="Cooney J.C."/>
            <person name="Kagawa T.F."/>
            <person name="Liu W."/>
            <person name="Song Y."/>
            <person name="Salvetti E."/>
            <person name="Wrobel A."/>
            <person name="Rasinkangas P."/>
            <person name="Parkhill J."/>
            <person name="Rea M.C."/>
            <person name="O'Sullivan O."/>
            <person name="Ritari J."/>
            <person name="Douillard F.P."/>
            <person name="Paul Ross R."/>
            <person name="Yang R."/>
            <person name="Briner A.E."/>
            <person name="Felis G.E."/>
            <person name="de Vos W.M."/>
            <person name="Barrangou R."/>
            <person name="Klaenhammer T.R."/>
            <person name="Caufield P.W."/>
            <person name="Cui Y."/>
            <person name="Zhang H."/>
            <person name="O'Toole P.W."/>
        </authorList>
    </citation>
    <scope>NUCLEOTIDE SEQUENCE [LARGE SCALE GENOMIC DNA]</scope>
    <source>
        <strain evidence="3 4">DSM 20509</strain>
    </source>
</reference>
<feature type="transmembrane region" description="Helical" evidence="2">
    <location>
        <begin position="422"/>
        <end position="442"/>
    </location>
</feature>
<feature type="compositionally biased region" description="Basic and acidic residues" evidence="1">
    <location>
        <begin position="206"/>
        <end position="222"/>
    </location>
</feature>
<dbReference type="AlphaFoldDB" id="A0A0R2AD40"/>